<evidence type="ECO:0000259" key="4">
    <source>
        <dbReference type="Pfam" id="PF16679"/>
    </source>
</evidence>
<feature type="compositionally biased region" description="Basic and acidic residues" evidence="3">
    <location>
        <begin position="104"/>
        <end position="116"/>
    </location>
</feature>
<comment type="similarity">
    <text evidence="1">Belongs to the Cdt1 family.</text>
</comment>
<dbReference type="InterPro" id="IPR032054">
    <property type="entry name" value="Cdt1_C"/>
</dbReference>
<dbReference type="Pfam" id="PF26121">
    <property type="entry name" value="HTH_CDT1"/>
    <property type="match status" value="1"/>
</dbReference>
<evidence type="ECO:0000256" key="3">
    <source>
        <dbReference type="SAM" id="MobiDB-lite"/>
    </source>
</evidence>
<evidence type="ECO:0000256" key="1">
    <source>
        <dbReference type="ARBA" id="ARBA00008356"/>
    </source>
</evidence>
<evidence type="ECO:0000256" key="2">
    <source>
        <dbReference type="ARBA" id="ARBA00023306"/>
    </source>
</evidence>
<feature type="compositionally biased region" description="Polar residues" evidence="3">
    <location>
        <begin position="92"/>
        <end position="101"/>
    </location>
</feature>
<reference evidence="5" key="1">
    <citation type="journal article" date="2020" name="Phytopathology">
        <title>Genome Sequence Resources of Colletotrichum truncatum, C. plurivorum, C. musicola, and C. sojae: Four Species Pathogenic to Soybean (Glycine max).</title>
        <authorList>
            <person name="Rogerio F."/>
            <person name="Boufleur T.R."/>
            <person name="Ciampi-Guillardi M."/>
            <person name="Sukno S.A."/>
            <person name="Thon M.R."/>
            <person name="Massola Junior N.S."/>
            <person name="Baroncelli R."/>
        </authorList>
    </citation>
    <scope>NUCLEOTIDE SEQUENCE</scope>
    <source>
        <strain evidence="5">LFN0074</strain>
    </source>
</reference>
<evidence type="ECO:0000313" key="5">
    <source>
        <dbReference type="EMBL" id="KAF6842213.1"/>
    </source>
</evidence>
<sequence>MARAASRRQVKPAAPPATNLISKYGRVSKAQAIPVDDLKKAFYIDLPSYHQIKTAEVSIKTEESPVKPLSTPAATPSCRKRKAVSIEDESPSKNSRSNAPSADTLKRQRMSKDGWNDKPVPVKNELVSPTTTTATSTTTAKKTTTPSAADTHRKARKSTVISQAKTEVRKANVKASRSKRHNAPAEPAIEEEEPAAKQLPAELLELLDLQRAILKTVSIQVIHQGSNSPIDISAITPHVSRTWGKRKVTTDDIRRCIAIQDMRPADREQEMLGSPFIVTDYGRGKLCLEMDLGKVSSGPMDEQKLCRQFEENLRVICADRATDEMTDLDACFENLSFADLPKSDITVRHDAAKRSAVLARGQRALTELKNGITIKKQEKESKALGAKTPALNADGTKMSLLDRIKAKEAANAHIQLPSGPELIRKRALQRVSDIAAIISMLVASSGAAGQAVMSFQMAVLQQKLKDSVRVPMPMEEGVEVVRIIANEVAPEWLRLATVGGKEHVVIQTRRKPYDAELAARVNRLS</sequence>
<organism evidence="5 6">
    <name type="scientific">Colletotrichum musicola</name>
    <dbReference type="NCBI Taxonomy" id="2175873"/>
    <lineage>
        <taxon>Eukaryota</taxon>
        <taxon>Fungi</taxon>
        <taxon>Dikarya</taxon>
        <taxon>Ascomycota</taxon>
        <taxon>Pezizomycotina</taxon>
        <taxon>Sordariomycetes</taxon>
        <taxon>Hypocreomycetidae</taxon>
        <taxon>Glomerellales</taxon>
        <taxon>Glomerellaceae</taxon>
        <taxon>Colletotrichum</taxon>
        <taxon>Colletotrichum orchidearum species complex</taxon>
    </lineage>
</organism>
<dbReference type="Proteomes" id="UP000639643">
    <property type="component" value="Unassembled WGS sequence"/>
</dbReference>
<dbReference type="Gene3D" id="1.10.10.1420">
    <property type="entry name" value="DNA replication factor Cdt1, C-terminal WH domain"/>
    <property type="match status" value="1"/>
</dbReference>
<dbReference type="AlphaFoldDB" id="A0A8H6NTD5"/>
<dbReference type="InterPro" id="IPR038090">
    <property type="entry name" value="Cdt1_C_WH_dom_sf"/>
</dbReference>
<dbReference type="Pfam" id="PF16679">
    <property type="entry name" value="CDT1_C"/>
    <property type="match status" value="1"/>
</dbReference>
<gene>
    <name evidence="5" type="ORF">CMUS01_03343</name>
</gene>
<accession>A0A8H6NTD5</accession>
<feature type="region of interest" description="Disordered" evidence="3">
    <location>
        <begin position="57"/>
        <end position="194"/>
    </location>
</feature>
<name>A0A8H6NTD5_9PEZI</name>
<feature type="compositionally biased region" description="Low complexity" evidence="3">
    <location>
        <begin position="129"/>
        <end position="149"/>
    </location>
</feature>
<keyword evidence="2" id="KW-0131">Cell cycle</keyword>
<keyword evidence="6" id="KW-1185">Reference proteome</keyword>
<proteinExistence type="inferred from homology"/>
<comment type="caution">
    <text evidence="5">The sequence shown here is derived from an EMBL/GenBank/DDBJ whole genome shotgun (WGS) entry which is preliminary data.</text>
</comment>
<feature type="domain" description="DNA replication factor Cdt1 C-terminal" evidence="4">
    <location>
        <begin position="399"/>
        <end position="498"/>
    </location>
</feature>
<evidence type="ECO:0000313" key="6">
    <source>
        <dbReference type="Proteomes" id="UP000639643"/>
    </source>
</evidence>
<dbReference type="EMBL" id="WIGM01000079">
    <property type="protein sequence ID" value="KAF6842213.1"/>
    <property type="molecule type" value="Genomic_DNA"/>
</dbReference>
<protein>
    <recommendedName>
        <fullName evidence="4">DNA replication factor Cdt1 C-terminal domain-containing protein</fullName>
    </recommendedName>
</protein>
<dbReference type="OrthoDB" id="341730at2759"/>